<dbReference type="AlphaFoldDB" id="A0A1X7EMS3"/>
<dbReference type="RefSeq" id="WP_167393200.1">
    <property type="nucleotide sequence ID" value="NZ_FXAK01000002.1"/>
</dbReference>
<accession>A0A1X7EMS3</accession>
<protein>
    <submittedName>
        <fullName evidence="1">Uncharacterized protein</fullName>
    </submittedName>
</protein>
<name>A0A1X7EMS3_9PROT</name>
<organism evidence="1 2">
    <name type="scientific">Azospirillum oryzae</name>
    <dbReference type="NCBI Taxonomy" id="286727"/>
    <lineage>
        <taxon>Bacteria</taxon>
        <taxon>Pseudomonadati</taxon>
        <taxon>Pseudomonadota</taxon>
        <taxon>Alphaproteobacteria</taxon>
        <taxon>Rhodospirillales</taxon>
        <taxon>Azospirillaceae</taxon>
        <taxon>Azospirillum</taxon>
    </lineage>
</organism>
<proteinExistence type="predicted"/>
<evidence type="ECO:0000313" key="2">
    <source>
        <dbReference type="Proteomes" id="UP000192936"/>
    </source>
</evidence>
<dbReference type="STRING" id="286727.SAMN02982917_1855"/>
<reference evidence="1 2" key="1">
    <citation type="submission" date="2017-04" db="EMBL/GenBank/DDBJ databases">
        <authorList>
            <person name="Afonso C.L."/>
            <person name="Miller P.J."/>
            <person name="Scott M.A."/>
            <person name="Spackman E."/>
            <person name="Goraichik I."/>
            <person name="Dimitrov K.M."/>
            <person name="Suarez D.L."/>
            <person name="Swayne D.E."/>
        </authorList>
    </citation>
    <scope>NUCLEOTIDE SEQUENCE [LARGE SCALE GENOMIC DNA]</scope>
    <source>
        <strain evidence="1 2">A2P</strain>
    </source>
</reference>
<sequence length="58" mass="6164">MLTFDDCVALADGDFASTPALREIGTIPALRLIARADVDAGARPFRASGPSRWADDET</sequence>
<evidence type="ECO:0000313" key="1">
    <source>
        <dbReference type="EMBL" id="SMF36257.1"/>
    </source>
</evidence>
<gene>
    <name evidence="1" type="ORF">SAMN02982917_1855</name>
</gene>
<dbReference type="Proteomes" id="UP000192936">
    <property type="component" value="Unassembled WGS sequence"/>
</dbReference>
<dbReference type="EMBL" id="FXAK01000002">
    <property type="protein sequence ID" value="SMF36257.1"/>
    <property type="molecule type" value="Genomic_DNA"/>
</dbReference>